<proteinExistence type="predicted"/>
<name>A0A2R6WP90_MARPO</name>
<evidence type="ECO:0000313" key="2">
    <source>
        <dbReference type="Proteomes" id="UP000244005"/>
    </source>
</evidence>
<protein>
    <submittedName>
        <fullName evidence="1">Uncharacterized protein</fullName>
    </submittedName>
</protein>
<sequence length="66" mass="7210">MNRSHRTSIVQTCNGRAFGIRGRVPRTSGSVACHFKISSMALRDTNLCLHLGVGTLIHLPPVHMCP</sequence>
<dbReference type="AlphaFoldDB" id="A0A2R6WP90"/>
<gene>
    <name evidence="1" type="ORF">MARPO_0069s0024</name>
</gene>
<dbReference type="EMBL" id="KZ772741">
    <property type="protein sequence ID" value="PTQ35677.1"/>
    <property type="molecule type" value="Genomic_DNA"/>
</dbReference>
<evidence type="ECO:0000313" key="1">
    <source>
        <dbReference type="EMBL" id="PTQ35677.1"/>
    </source>
</evidence>
<keyword evidence="2" id="KW-1185">Reference proteome</keyword>
<accession>A0A2R6WP90</accession>
<dbReference type="Proteomes" id="UP000244005">
    <property type="component" value="Unassembled WGS sequence"/>
</dbReference>
<reference evidence="2" key="1">
    <citation type="journal article" date="2017" name="Cell">
        <title>Insights into land plant evolution garnered from the Marchantia polymorpha genome.</title>
        <authorList>
            <person name="Bowman J.L."/>
            <person name="Kohchi T."/>
            <person name="Yamato K.T."/>
            <person name="Jenkins J."/>
            <person name="Shu S."/>
            <person name="Ishizaki K."/>
            <person name="Yamaoka S."/>
            <person name="Nishihama R."/>
            <person name="Nakamura Y."/>
            <person name="Berger F."/>
            <person name="Adam C."/>
            <person name="Aki S.S."/>
            <person name="Althoff F."/>
            <person name="Araki T."/>
            <person name="Arteaga-Vazquez M.A."/>
            <person name="Balasubrmanian S."/>
            <person name="Barry K."/>
            <person name="Bauer D."/>
            <person name="Boehm C.R."/>
            <person name="Briginshaw L."/>
            <person name="Caballero-Perez J."/>
            <person name="Catarino B."/>
            <person name="Chen F."/>
            <person name="Chiyoda S."/>
            <person name="Chovatia M."/>
            <person name="Davies K.M."/>
            <person name="Delmans M."/>
            <person name="Demura T."/>
            <person name="Dierschke T."/>
            <person name="Dolan L."/>
            <person name="Dorantes-Acosta A.E."/>
            <person name="Eklund D.M."/>
            <person name="Florent S.N."/>
            <person name="Flores-Sandoval E."/>
            <person name="Fujiyama A."/>
            <person name="Fukuzawa H."/>
            <person name="Galik B."/>
            <person name="Grimanelli D."/>
            <person name="Grimwood J."/>
            <person name="Grossniklaus U."/>
            <person name="Hamada T."/>
            <person name="Haseloff J."/>
            <person name="Hetherington A.J."/>
            <person name="Higo A."/>
            <person name="Hirakawa Y."/>
            <person name="Hundley H.N."/>
            <person name="Ikeda Y."/>
            <person name="Inoue K."/>
            <person name="Inoue S.I."/>
            <person name="Ishida S."/>
            <person name="Jia Q."/>
            <person name="Kakita M."/>
            <person name="Kanazawa T."/>
            <person name="Kawai Y."/>
            <person name="Kawashima T."/>
            <person name="Kennedy M."/>
            <person name="Kinose K."/>
            <person name="Kinoshita T."/>
            <person name="Kohara Y."/>
            <person name="Koide E."/>
            <person name="Komatsu K."/>
            <person name="Kopischke S."/>
            <person name="Kubo M."/>
            <person name="Kyozuka J."/>
            <person name="Lagercrantz U."/>
            <person name="Lin S.S."/>
            <person name="Lindquist E."/>
            <person name="Lipzen A.M."/>
            <person name="Lu C.W."/>
            <person name="De Luna E."/>
            <person name="Martienssen R.A."/>
            <person name="Minamino N."/>
            <person name="Mizutani M."/>
            <person name="Mizutani M."/>
            <person name="Mochizuki N."/>
            <person name="Monte I."/>
            <person name="Mosher R."/>
            <person name="Nagasaki H."/>
            <person name="Nakagami H."/>
            <person name="Naramoto S."/>
            <person name="Nishitani K."/>
            <person name="Ohtani M."/>
            <person name="Okamoto T."/>
            <person name="Okumura M."/>
            <person name="Phillips J."/>
            <person name="Pollak B."/>
            <person name="Reinders A."/>
            <person name="Rovekamp M."/>
            <person name="Sano R."/>
            <person name="Sawa S."/>
            <person name="Schmid M.W."/>
            <person name="Shirakawa M."/>
            <person name="Solano R."/>
            <person name="Spunde A."/>
            <person name="Suetsugu N."/>
            <person name="Sugano S."/>
            <person name="Sugiyama A."/>
            <person name="Sun R."/>
            <person name="Suzuki Y."/>
            <person name="Takenaka M."/>
            <person name="Takezawa D."/>
            <person name="Tomogane H."/>
            <person name="Tsuzuki M."/>
            <person name="Ueda T."/>
            <person name="Umeda M."/>
            <person name="Ward J.M."/>
            <person name="Watanabe Y."/>
            <person name="Yazaki K."/>
            <person name="Yokoyama R."/>
            <person name="Yoshitake Y."/>
            <person name="Yotsui I."/>
            <person name="Zachgo S."/>
            <person name="Schmutz J."/>
        </authorList>
    </citation>
    <scope>NUCLEOTIDE SEQUENCE [LARGE SCALE GENOMIC DNA]</scope>
    <source>
        <strain evidence="2">Tak-1</strain>
    </source>
</reference>
<organism evidence="1 2">
    <name type="scientific">Marchantia polymorpha</name>
    <name type="common">Common liverwort</name>
    <name type="synonym">Marchantia aquatica</name>
    <dbReference type="NCBI Taxonomy" id="3197"/>
    <lineage>
        <taxon>Eukaryota</taxon>
        <taxon>Viridiplantae</taxon>
        <taxon>Streptophyta</taxon>
        <taxon>Embryophyta</taxon>
        <taxon>Marchantiophyta</taxon>
        <taxon>Marchantiopsida</taxon>
        <taxon>Marchantiidae</taxon>
        <taxon>Marchantiales</taxon>
        <taxon>Marchantiaceae</taxon>
        <taxon>Marchantia</taxon>
    </lineage>
</organism>